<sequence length="736" mass="84855">MPKYKKLFDQDYKVIHMHCARTASHFMDDKFPPTDSSLWKTGVDNHHEPVVWKRVKELTPDPHLFIFDNSKKLNTDIIQGEVGNCWLVSALSVLSAHPHLLQKVVPHWSMQDWNHSDEPGRKLGVYNFRDTERHPGVFRFRFYRFGEWVEVVVDDYLPTRNDRLIYAHSRNPNEMWCSLLEKAYAKLCGCYEALESGSPSDALVDLTGTVPDTIDLNGETMRRMGEKKFLNMLQMSNRSGALMSCSINVLEGEVRRERLPNGLVIGHSYGITDIQIIKVGMFKRNNEILLVRLHNPWGEVEWNGAWSDNSPEWNIIDKAKRNKLGFKIAEDGDFWMSFRDFITNFSTLVICRHLNTSLFSLEKRWCGIAFRGEWSVENETAGGCINNPETFHQNPQYSIRVTKPIDLVIALMQKDHRSEIGVENVTIGFVCFKIEENREYRIHKPTYEIVGRVTYVNAREVSMKISLKCGHYVLIPSTYNVGEEGEFFMRLFSSKSVIVRPLIKDAPEKKWYYPIVYFGKSYFVGMVRIKIIGVNLMRELGKGYVTITFSDLNDRIKQSLVAPKFGDALAPDINAEYVFYVRDPPNAKILFHLHESTVFGSDKMLGETGILVGRYSRHGKEEKIWEITKTFTKIIKVPPQMRTVKDEEREVAGDNVVNANRRTEPLTDARFEASNNQEGEDSEEEQVLRSIPNQKIIVVPVRPKRRKKKRVLVPMAIDAGIGEIQVRITYYQGVKA</sequence>
<dbReference type="OrthoDB" id="424753at2759"/>
<evidence type="ECO:0000313" key="9">
    <source>
        <dbReference type="Proteomes" id="UP000789342"/>
    </source>
</evidence>
<dbReference type="InterPro" id="IPR000169">
    <property type="entry name" value="Pept_cys_AS"/>
</dbReference>
<name>A0A9N8VWP6_9GLOM</name>
<feature type="active site" evidence="5 6">
    <location>
        <position position="267"/>
    </location>
</feature>
<dbReference type="GO" id="GO:0006508">
    <property type="term" value="P:proteolysis"/>
    <property type="evidence" value="ECO:0007669"/>
    <property type="project" value="UniProtKB-KW"/>
</dbReference>
<dbReference type="EMBL" id="CAJVPV010000605">
    <property type="protein sequence ID" value="CAG8465149.1"/>
    <property type="molecule type" value="Genomic_DNA"/>
</dbReference>
<dbReference type="PROSITE" id="PS50203">
    <property type="entry name" value="CALPAIN_CAT"/>
    <property type="match status" value="1"/>
</dbReference>
<keyword evidence="9" id="KW-1185">Reference proteome</keyword>
<dbReference type="InterPro" id="IPR001300">
    <property type="entry name" value="Peptidase_C2_calpain_cat"/>
</dbReference>
<dbReference type="PROSITE" id="PS00139">
    <property type="entry name" value="THIOL_PROTEASE_CYS"/>
    <property type="match status" value="1"/>
</dbReference>
<dbReference type="InterPro" id="IPR022682">
    <property type="entry name" value="Calpain_domain_III"/>
</dbReference>
<dbReference type="InterPro" id="IPR033883">
    <property type="entry name" value="C2_III"/>
</dbReference>
<evidence type="ECO:0000313" key="8">
    <source>
        <dbReference type="EMBL" id="CAG8465149.1"/>
    </source>
</evidence>
<keyword evidence="4 6" id="KW-0788">Thiol protease</keyword>
<dbReference type="CDD" id="cd00044">
    <property type="entry name" value="CysPc"/>
    <property type="match status" value="1"/>
</dbReference>
<evidence type="ECO:0000256" key="4">
    <source>
        <dbReference type="ARBA" id="ARBA00022807"/>
    </source>
</evidence>
<feature type="domain" description="Calpain catalytic" evidence="7">
    <location>
        <begin position="25"/>
        <end position="354"/>
    </location>
</feature>
<accession>A0A9N8VWP6</accession>
<dbReference type="GO" id="GO:0005737">
    <property type="term" value="C:cytoplasm"/>
    <property type="evidence" value="ECO:0007669"/>
    <property type="project" value="TreeGrafter"/>
</dbReference>
<organism evidence="8 9">
    <name type="scientific">Acaulospora morrowiae</name>
    <dbReference type="NCBI Taxonomy" id="94023"/>
    <lineage>
        <taxon>Eukaryota</taxon>
        <taxon>Fungi</taxon>
        <taxon>Fungi incertae sedis</taxon>
        <taxon>Mucoromycota</taxon>
        <taxon>Glomeromycotina</taxon>
        <taxon>Glomeromycetes</taxon>
        <taxon>Diversisporales</taxon>
        <taxon>Acaulosporaceae</taxon>
        <taxon>Acaulospora</taxon>
    </lineage>
</organism>
<dbReference type="GO" id="GO:0004198">
    <property type="term" value="F:calcium-dependent cysteine-type endopeptidase activity"/>
    <property type="evidence" value="ECO:0007669"/>
    <property type="project" value="InterPro"/>
</dbReference>
<comment type="similarity">
    <text evidence="1">Belongs to the peptidase C2 family.</text>
</comment>
<dbReference type="InterPro" id="IPR036213">
    <property type="entry name" value="Calpain_III_sf"/>
</dbReference>
<evidence type="ECO:0000259" key="7">
    <source>
        <dbReference type="PROSITE" id="PS50203"/>
    </source>
</evidence>
<dbReference type="PANTHER" id="PTHR10183">
    <property type="entry name" value="CALPAIN"/>
    <property type="match status" value="1"/>
</dbReference>
<evidence type="ECO:0000256" key="2">
    <source>
        <dbReference type="ARBA" id="ARBA00022670"/>
    </source>
</evidence>
<dbReference type="Gene3D" id="3.90.70.10">
    <property type="entry name" value="Cysteine proteinases"/>
    <property type="match status" value="1"/>
</dbReference>
<dbReference type="SUPFAM" id="SSF49758">
    <property type="entry name" value="Calpain large subunit, middle domain (domain III)"/>
    <property type="match status" value="1"/>
</dbReference>
<dbReference type="Proteomes" id="UP000789342">
    <property type="component" value="Unassembled WGS sequence"/>
</dbReference>
<gene>
    <name evidence="8" type="ORF">AMORRO_LOCUS1593</name>
</gene>
<dbReference type="Gene3D" id="2.60.120.380">
    <property type="match status" value="1"/>
</dbReference>
<evidence type="ECO:0000256" key="3">
    <source>
        <dbReference type="ARBA" id="ARBA00022801"/>
    </source>
</evidence>
<feature type="active site" evidence="5 6">
    <location>
        <position position="295"/>
    </location>
</feature>
<comment type="caution">
    <text evidence="8">The sequence shown here is derived from an EMBL/GenBank/DDBJ whole genome shotgun (WGS) entry which is preliminary data.</text>
</comment>
<dbReference type="AlphaFoldDB" id="A0A9N8VWP6"/>
<keyword evidence="3 6" id="KW-0378">Hydrolase</keyword>
<evidence type="ECO:0000256" key="1">
    <source>
        <dbReference type="ARBA" id="ARBA00007623"/>
    </source>
</evidence>
<dbReference type="PANTHER" id="PTHR10183:SF379">
    <property type="entry name" value="CALPAIN-5"/>
    <property type="match status" value="1"/>
</dbReference>
<protein>
    <submittedName>
        <fullName evidence="8">17380_t:CDS:1</fullName>
    </submittedName>
</protein>
<evidence type="ECO:0000256" key="6">
    <source>
        <dbReference type="PROSITE-ProRule" id="PRU00239"/>
    </source>
</evidence>
<dbReference type="InterPro" id="IPR022683">
    <property type="entry name" value="Calpain_III"/>
</dbReference>
<evidence type="ECO:0000256" key="5">
    <source>
        <dbReference type="PIRSR" id="PIRSR622684-1"/>
    </source>
</evidence>
<dbReference type="InterPro" id="IPR022684">
    <property type="entry name" value="Calpain_cysteine_protease"/>
</dbReference>
<dbReference type="CDD" id="cd00214">
    <property type="entry name" value="Calpain_III"/>
    <property type="match status" value="1"/>
</dbReference>
<proteinExistence type="inferred from homology"/>
<dbReference type="SMART" id="SM00230">
    <property type="entry name" value="CysPc"/>
    <property type="match status" value="1"/>
</dbReference>
<dbReference type="SMART" id="SM00720">
    <property type="entry name" value="calpain_III"/>
    <property type="match status" value="1"/>
</dbReference>
<dbReference type="InterPro" id="IPR038765">
    <property type="entry name" value="Papain-like_cys_pep_sf"/>
</dbReference>
<dbReference type="Pfam" id="PF01067">
    <property type="entry name" value="Calpain_III"/>
    <property type="match status" value="1"/>
</dbReference>
<keyword evidence="2 6" id="KW-0645">Protease</keyword>
<dbReference type="PRINTS" id="PR00704">
    <property type="entry name" value="CALPAIN"/>
</dbReference>
<dbReference type="FunFam" id="3.90.70.10:FF:000114">
    <property type="entry name" value="Calpain a"/>
    <property type="match status" value="1"/>
</dbReference>
<dbReference type="CDD" id="cd00030">
    <property type="entry name" value="C2"/>
    <property type="match status" value="1"/>
</dbReference>
<dbReference type="SUPFAM" id="SSF54001">
    <property type="entry name" value="Cysteine proteinases"/>
    <property type="match status" value="1"/>
</dbReference>
<feature type="active site" evidence="5 6">
    <location>
        <position position="85"/>
    </location>
</feature>
<reference evidence="8" key="1">
    <citation type="submission" date="2021-06" db="EMBL/GenBank/DDBJ databases">
        <authorList>
            <person name="Kallberg Y."/>
            <person name="Tangrot J."/>
            <person name="Rosling A."/>
        </authorList>
    </citation>
    <scope>NUCLEOTIDE SEQUENCE</scope>
    <source>
        <strain evidence="8">CL551</strain>
    </source>
</reference>
<dbReference type="Pfam" id="PF00648">
    <property type="entry name" value="Peptidase_C2"/>
    <property type="match status" value="1"/>
</dbReference>